<dbReference type="InterPro" id="IPR045679">
    <property type="entry name" value="DUF6199"/>
</dbReference>
<sequence>MTQEHIAGFLLMLISILLILFPNQIWKVTEAWKSSTTTAPSKGYIIVLRCVGTFLIIVGFIVFVFE</sequence>
<dbReference type="OrthoDB" id="1956087at2"/>
<dbReference type="Proteomes" id="UP000199701">
    <property type="component" value="Unassembled WGS sequence"/>
</dbReference>
<evidence type="ECO:0000313" key="3">
    <source>
        <dbReference type="EMBL" id="SEW43522.1"/>
    </source>
</evidence>
<accession>A0A1I0RQG4</accession>
<proteinExistence type="predicted"/>
<keyword evidence="1" id="KW-0472">Membrane</keyword>
<dbReference type="STRING" id="99656.SAMN05421659_12115"/>
<organism evidence="3 4">
    <name type="scientific">[Clostridium] fimetarium</name>
    <dbReference type="NCBI Taxonomy" id="99656"/>
    <lineage>
        <taxon>Bacteria</taxon>
        <taxon>Bacillati</taxon>
        <taxon>Bacillota</taxon>
        <taxon>Clostridia</taxon>
        <taxon>Lachnospirales</taxon>
        <taxon>Lachnospiraceae</taxon>
    </lineage>
</organism>
<dbReference type="AlphaFoldDB" id="A0A1I0RQG4"/>
<feature type="transmembrane region" description="Helical" evidence="1">
    <location>
        <begin position="46"/>
        <end position="65"/>
    </location>
</feature>
<gene>
    <name evidence="3" type="ORF">SAMN05421659_12115</name>
</gene>
<feature type="domain" description="DUF6199" evidence="2">
    <location>
        <begin position="8"/>
        <end position="65"/>
    </location>
</feature>
<dbReference type="EMBL" id="FOJI01000021">
    <property type="protein sequence ID" value="SEW43522.1"/>
    <property type="molecule type" value="Genomic_DNA"/>
</dbReference>
<keyword evidence="1" id="KW-0812">Transmembrane</keyword>
<reference evidence="3 4" key="1">
    <citation type="submission" date="2016-10" db="EMBL/GenBank/DDBJ databases">
        <authorList>
            <person name="de Groot N.N."/>
        </authorList>
    </citation>
    <scope>NUCLEOTIDE SEQUENCE [LARGE SCALE GENOMIC DNA]</scope>
    <source>
        <strain evidence="3 4">DSM 9179</strain>
    </source>
</reference>
<keyword evidence="4" id="KW-1185">Reference proteome</keyword>
<name>A0A1I0RQG4_9FIRM</name>
<protein>
    <recommendedName>
        <fullName evidence="2">DUF6199 domain-containing protein</fullName>
    </recommendedName>
</protein>
<keyword evidence="1" id="KW-1133">Transmembrane helix</keyword>
<evidence type="ECO:0000256" key="1">
    <source>
        <dbReference type="SAM" id="Phobius"/>
    </source>
</evidence>
<dbReference type="RefSeq" id="WP_092457370.1">
    <property type="nucleotide sequence ID" value="NZ_FOJI01000021.1"/>
</dbReference>
<evidence type="ECO:0000313" key="4">
    <source>
        <dbReference type="Proteomes" id="UP000199701"/>
    </source>
</evidence>
<feature type="transmembrane region" description="Helical" evidence="1">
    <location>
        <begin position="6"/>
        <end position="26"/>
    </location>
</feature>
<dbReference type="Pfam" id="PF19701">
    <property type="entry name" value="DUF6199"/>
    <property type="match status" value="1"/>
</dbReference>
<evidence type="ECO:0000259" key="2">
    <source>
        <dbReference type="Pfam" id="PF19701"/>
    </source>
</evidence>